<name>A0A9X2Y046_9MYCO</name>
<evidence type="ECO:0000256" key="4">
    <source>
        <dbReference type="ARBA" id="ARBA00022989"/>
    </source>
</evidence>
<evidence type="ECO:0000256" key="1">
    <source>
        <dbReference type="ARBA" id="ARBA00004141"/>
    </source>
</evidence>
<reference evidence="7" key="1">
    <citation type="submission" date="2020-07" db="EMBL/GenBank/DDBJ databases">
        <authorList>
            <person name="Pettersson B.M.F."/>
            <person name="Behra P.R.K."/>
            <person name="Ramesh M."/>
            <person name="Das S."/>
            <person name="Dasgupta S."/>
            <person name="Kirsebom L.A."/>
        </authorList>
    </citation>
    <scope>NUCLEOTIDE SEQUENCE</scope>
    <source>
        <strain evidence="7">DSM 45406</strain>
    </source>
</reference>
<keyword evidence="3" id="KW-0812">Transmembrane</keyword>
<evidence type="ECO:0000313" key="8">
    <source>
        <dbReference type="Proteomes" id="UP001140272"/>
    </source>
</evidence>
<dbReference type="InterPro" id="IPR004307">
    <property type="entry name" value="TspO_MBR"/>
</dbReference>
<protein>
    <submittedName>
        <fullName evidence="7">Tryptophan-rich sensory protein</fullName>
    </submittedName>
</protein>
<dbReference type="AlphaFoldDB" id="A0A9X2Y046"/>
<accession>A0A9X2Y046</accession>
<feature type="non-terminal residue" evidence="7">
    <location>
        <position position="62"/>
    </location>
</feature>
<comment type="similarity">
    <text evidence="2">Belongs to the TspO/BZRP family.</text>
</comment>
<evidence type="ECO:0000256" key="2">
    <source>
        <dbReference type="ARBA" id="ARBA00007524"/>
    </source>
</evidence>
<feature type="region of interest" description="Disordered" evidence="6">
    <location>
        <begin position="1"/>
        <end position="33"/>
    </location>
</feature>
<dbReference type="GO" id="GO:0016020">
    <property type="term" value="C:membrane"/>
    <property type="evidence" value="ECO:0007669"/>
    <property type="project" value="UniProtKB-SubCell"/>
</dbReference>
<keyword evidence="4" id="KW-1133">Transmembrane helix</keyword>
<evidence type="ECO:0000313" key="7">
    <source>
        <dbReference type="EMBL" id="MCV7071791.1"/>
    </source>
</evidence>
<dbReference type="InterPro" id="IPR038330">
    <property type="entry name" value="TspO/MBR-related_sf"/>
</dbReference>
<proteinExistence type="inferred from homology"/>
<sequence>MAAAAAAAPRRARWTGDRGPPSQSPWYPGRLEKPGFQPPKQAFPIAWNILYTDIAVVSASTI</sequence>
<evidence type="ECO:0000256" key="3">
    <source>
        <dbReference type="ARBA" id="ARBA00022692"/>
    </source>
</evidence>
<reference evidence="7" key="2">
    <citation type="journal article" date="2022" name="BMC Genomics">
        <title>Comparative genome analysis of mycobacteria focusing on tRNA and non-coding RNA.</title>
        <authorList>
            <person name="Behra P.R.K."/>
            <person name="Pettersson B.M.F."/>
            <person name="Ramesh M."/>
            <person name="Das S."/>
            <person name="Dasgupta S."/>
            <person name="Kirsebom L.A."/>
        </authorList>
    </citation>
    <scope>NUCLEOTIDE SEQUENCE</scope>
    <source>
        <strain evidence="7">DSM 45406</strain>
    </source>
</reference>
<dbReference type="Pfam" id="PF03073">
    <property type="entry name" value="TspO_MBR"/>
    <property type="match status" value="1"/>
</dbReference>
<evidence type="ECO:0000256" key="6">
    <source>
        <dbReference type="SAM" id="MobiDB-lite"/>
    </source>
</evidence>
<dbReference type="Proteomes" id="UP001140272">
    <property type="component" value="Unassembled WGS sequence"/>
</dbReference>
<comment type="caution">
    <text evidence="7">The sequence shown here is derived from an EMBL/GenBank/DDBJ whole genome shotgun (WGS) entry which is preliminary data.</text>
</comment>
<comment type="subcellular location">
    <subcellularLocation>
        <location evidence="1">Membrane</location>
        <topology evidence="1">Multi-pass membrane protein</topology>
    </subcellularLocation>
</comment>
<gene>
    <name evidence="7" type="ORF">H7H73_16770</name>
</gene>
<dbReference type="Gene3D" id="1.20.1260.100">
    <property type="entry name" value="TspO/MBR protein"/>
    <property type="match status" value="1"/>
</dbReference>
<keyword evidence="5" id="KW-0472">Membrane</keyword>
<evidence type="ECO:0000256" key="5">
    <source>
        <dbReference type="ARBA" id="ARBA00023136"/>
    </source>
</evidence>
<dbReference type="EMBL" id="JACKRN010000606">
    <property type="protein sequence ID" value="MCV7071791.1"/>
    <property type="molecule type" value="Genomic_DNA"/>
</dbReference>
<organism evidence="7 8">
    <name type="scientific">Mycolicibacterium rufum</name>
    <dbReference type="NCBI Taxonomy" id="318424"/>
    <lineage>
        <taxon>Bacteria</taxon>
        <taxon>Bacillati</taxon>
        <taxon>Actinomycetota</taxon>
        <taxon>Actinomycetes</taxon>
        <taxon>Mycobacteriales</taxon>
        <taxon>Mycobacteriaceae</taxon>
        <taxon>Mycolicibacterium</taxon>
    </lineage>
</organism>